<dbReference type="EMBL" id="UGCU01000001">
    <property type="protein sequence ID" value="STJ12314.1"/>
    <property type="molecule type" value="Genomic_DNA"/>
</dbReference>
<dbReference type="AlphaFoldDB" id="A0A376VN59"/>
<accession>A0A376VN59</accession>
<evidence type="ECO:0000313" key="1">
    <source>
        <dbReference type="EMBL" id="STJ12314.1"/>
    </source>
</evidence>
<evidence type="ECO:0000313" key="2">
    <source>
        <dbReference type="Proteomes" id="UP000254495"/>
    </source>
</evidence>
<name>A0A376VN59_ECOLX</name>
<dbReference type="Proteomes" id="UP000254495">
    <property type="component" value="Unassembled WGS sequence"/>
</dbReference>
<organism evidence="1 2">
    <name type="scientific">Escherichia coli</name>
    <dbReference type="NCBI Taxonomy" id="562"/>
    <lineage>
        <taxon>Bacteria</taxon>
        <taxon>Pseudomonadati</taxon>
        <taxon>Pseudomonadota</taxon>
        <taxon>Gammaproteobacteria</taxon>
        <taxon>Enterobacterales</taxon>
        <taxon>Enterobacteriaceae</taxon>
        <taxon>Escherichia</taxon>
    </lineage>
</organism>
<reference evidence="1 2" key="1">
    <citation type="submission" date="2018-06" db="EMBL/GenBank/DDBJ databases">
        <authorList>
            <consortium name="Pathogen Informatics"/>
            <person name="Doyle S."/>
        </authorList>
    </citation>
    <scope>NUCLEOTIDE SEQUENCE [LARGE SCALE GENOMIC DNA]</scope>
    <source>
        <strain evidence="1 2">NCTC9077</strain>
    </source>
</reference>
<gene>
    <name evidence="1" type="ORF">NCTC9077_04058</name>
</gene>
<protein>
    <submittedName>
        <fullName evidence="1">Uncharacterized protein</fullName>
    </submittedName>
</protein>
<proteinExistence type="predicted"/>
<sequence length="32" mass="3467">MLSLFLRIAQTNASDAHLIAGHLFQRTVGGVE</sequence>